<dbReference type="Gene3D" id="2.130.10.10">
    <property type="entry name" value="YVTN repeat-like/Quinoprotein amine dehydrogenase"/>
    <property type="match status" value="1"/>
</dbReference>
<proteinExistence type="predicted"/>
<sequence length="245" mass="28007">MQSRQKGLISEAGEEAPIKLLRKLTGNQTILSLEFIQLDSVLVSGNVSGVLDFWSLESMRCSSSIDMGLGLPIIKTIYDEESKTIYVQNRKGQVYLVDQTEKYRQLDLSGTDYSLAKMMILPSKESIVFPRKDDILVIGLNCPKREEVVFKLPTESSDQLIEMESLNEHSLLLGFESGNVVIWDLRKPESHVYFQNVTMNSPILSIKRSFNRLWISSFDSKLRVFNRNCFDHPIKEITSKHVIDK</sequence>
<organism evidence="1 2">
    <name type="scientific">Cryptosporidium canis</name>
    <dbReference type="NCBI Taxonomy" id="195482"/>
    <lineage>
        <taxon>Eukaryota</taxon>
        <taxon>Sar</taxon>
        <taxon>Alveolata</taxon>
        <taxon>Apicomplexa</taxon>
        <taxon>Conoidasida</taxon>
        <taxon>Coccidia</taxon>
        <taxon>Eucoccidiorida</taxon>
        <taxon>Eimeriorina</taxon>
        <taxon>Cryptosporidiidae</taxon>
        <taxon>Cryptosporidium</taxon>
    </lineage>
</organism>
<gene>
    <name evidence="1" type="ORF">OJ252_510</name>
</gene>
<dbReference type="InterPro" id="IPR036322">
    <property type="entry name" value="WD40_repeat_dom_sf"/>
</dbReference>
<dbReference type="EMBL" id="JAPCXB010000017">
    <property type="protein sequence ID" value="KAJ1614707.1"/>
    <property type="molecule type" value="Genomic_DNA"/>
</dbReference>
<evidence type="ECO:0000313" key="1">
    <source>
        <dbReference type="EMBL" id="KAJ1614707.1"/>
    </source>
</evidence>
<protein>
    <submittedName>
        <fullName evidence="1">WD repeat-containing protein</fullName>
    </submittedName>
</protein>
<keyword evidence="2" id="KW-1185">Reference proteome</keyword>
<name>A0ABQ8PBH7_9CRYT</name>
<dbReference type="SUPFAM" id="SSF50978">
    <property type="entry name" value="WD40 repeat-like"/>
    <property type="match status" value="1"/>
</dbReference>
<reference evidence="1" key="1">
    <citation type="submission" date="2022-10" db="EMBL/GenBank/DDBJ databases">
        <title>Adaptive evolution leads to modifications in subtelomeric GC content in a zoonotic Cryptosporidium species.</title>
        <authorList>
            <person name="Li J."/>
            <person name="Feng Y."/>
            <person name="Xiao L."/>
        </authorList>
    </citation>
    <scope>NUCLEOTIDE SEQUENCE</scope>
    <source>
        <strain evidence="1">25894</strain>
    </source>
</reference>
<evidence type="ECO:0000313" key="2">
    <source>
        <dbReference type="Proteomes" id="UP001071777"/>
    </source>
</evidence>
<accession>A0ABQ8PBH7</accession>
<comment type="caution">
    <text evidence="1">The sequence shown here is derived from an EMBL/GenBank/DDBJ whole genome shotgun (WGS) entry which is preliminary data.</text>
</comment>
<dbReference type="InterPro" id="IPR015943">
    <property type="entry name" value="WD40/YVTN_repeat-like_dom_sf"/>
</dbReference>
<feature type="non-terminal residue" evidence="1">
    <location>
        <position position="245"/>
    </location>
</feature>
<dbReference type="Proteomes" id="UP001071777">
    <property type="component" value="Unassembled WGS sequence"/>
</dbReference>